<evidence type="ECO:0000313" key="1">
    <source>
        <dbReference type="EMBL" id="EHJ12370.1"/>
    </source>
</evidence>
<dbReference type="Proteomes" id="UP000003477">
    <property type="component" value="Unassembled WGS sequence"/>
</dbReference>
<dbReference type="PATRIC" id="fig|423471.3.peg.2743"/>
<proteinExistence type="predicted"/>
<reference evidence="1 2" key="1">
    <citation type="journal article" date="2011" name="Front. Microbiol.">
        <title>Two Strains of Crocosphaera watsonii with Highly Conserved Genomes are Distinguished by Strain-Specific Features.</title>
        <authorList>
            <person name="Bench S.R."/>
            <person name="Ilikchyan I.N."/>
            <person name="Tripp H.J."/>
            <person name="Zehr J.P."/>
        </authorList>
    </citation>
    <scope>NUCLEOTIDE SEQUENCE [LARGE SCALE GENOMIC DNA]</scope>
    <source>
        <strain evidence="1 2">WH 0003</strain>
    </source>
</reference>
<accession>G5J614</accession>
<comment type="caution">
    <text evidence="1">The sequence shown here is derived from an EMBL/GenBank/DDBJ whole genome shotgun (WGS) entry which is preliminary data.</text>
</comment>
<name>G5J614_CROWT</name>
<gene>
    <name evidence="1" type="ORF">CWATWH0003_2919</name>
</gene>
<organism evidence="1 2">
    <name type="scientific">Crocosphaera watsonii WH 0003</name>
    <dbReference type="NCBI Taxonomy" id="423471"/>
    <lineage>
        <taxon>Bacteria</taxon>
        <taxon>Bacillati</taxon>
        <taxon>Cyanobacteriota</taxon>
        <taxon>Cyanophyceae</taxon>
        <taxon>Oscillatoriophycideae</taxon>
        <taxon>Chroococcales</taxon>
        <taxon>Aphanothecaceae</taxon>
        <taxon>Crocosphaera</taxon>
    </lineage>
</organism>
<dbReference type="EMBL" id="AESD01000435">
    <property type="protein sequence ID" value="EHJ12370.1"/>
    <property type="molecule type" value="Genomic_DNA"/>
</dbReference>
<sequence length="135" mass="15639">MFGCQQNLIKEDKNTLSIIEYLCSVSTAKLKNRIAQLCEKYGIRFIETEESYSSKASFLDNDELPKYGEKPERWHESGKRVQRGLYQTAQNQYINCDANIRGRKGSHLPLLPFRTVRETFASHGSRQLVPCHGYY</sequence>
<evidence type="ECO:0000313" key="2">
    <source>
        <dbReference type="Proteomes" id="UP000003477"/>
    </source>
</evidence>
<protein>
    <submittedName>
        <fullName evidence="1">Transposase, IS200/IS605 family</fullName>
    </submittedName>
</protein>
<dbReference type="AlphaFoldDB" id="G5J614"/>